<evidence type="ECO:0000256" key="4">
    <source>
        <dbReference type="ARBA" id="ARBA00023274"/>
    </source>
</evidence>
<name>A0A832A8Z2_9BACT</name>
<dbReference type="GO" id="GO:0006412">
    <property type="term" value="P:translation"/>
    <property type="evidence" value="ECO:0007669"/>
    <property type="project" value="UniProtKB-UniRule"/>
</dbReference>
<dbReference type="GO" id="GO:0070180">
    <property type="term" value="F:large ribosomal subunit rRNA binding"/>
    <property type="evidence" value="ECO:0007669"/>
    <property type="project" value="UniProtKB-UniRule"/>
</dbReference>
<dbReference type="SUPFAM" id="SSF160369">
    <property type="entry name" value="Ribosomal protein L10-like"/>
    <property type="match status" value="1"/>
</dbReference>
<dbReference type="HAMAP" id="MF_00362">
    <property type="entry name" value="Ribosomal_uL10"/>
    <property type="match status" value="1"/>
</dbReference>
<comment type="caution">
    <text evidence="7">The sequence shown here is derived from an EMBL/GenBank/DDBJ whole genome shotgun (WGS) entry which is preliminary data.</text>
</comment>
<dbReference type="CDD" id="cd05797">
    <property type="entry name" value="Ribosomal_L10"/>
    <property type="match status" value="1"/>
</dbReference>
<dbReference type="AlphaFoldDB" id="A0A832A8Z2"/>
<dbReference type="PANTHER" id="PTHR11560">
    <property type="entry name" value="39S RIBOSOMAL PROTEIN L10, MITOCHONDRIAL"/>
    <property type="match status" value="1"/>
</dbReference>
<dbReference type="InterPro" id="IPR022973">
    <property type="entry name" value="Ribosomal_uL10_bac"/>
</dbReference>
<keyword evidence="4 6" id="KW-0687">Ribonucleoprotein</keyword>
<comment type="subunit">
    <text evidence="6">Part of the ribosomal stalk of the 50S ribosomal subunit. The N-terminus interacts with L11 and the large rRNA to form the base of the stalk. The C-terminus forms an elongated spine to which L12 dimers bind in a sequential fashion forming a multimeric L10(L12)X complex.</text>
</comment>
<protein>
    <recommendedName>
        <fullName evidence="5 6">Large ribosomal subunit protein uL10</fullName>
    </recommendedName>
</protein>
<evidence type="ECO:0000256" key="3">
    <source>
        <dbReference type="ARBA" id="ARBA00022980"/>
    </source>
</evidence>
<evidence type="ECO:0000313" key="7">
    <source>
        <dbReference type="EMBL" id="HFK98840.1"/>
    </source>
</evidence>
<keyword evidence="6" id="KW-0694">RNA-binding</keyword>
<gene>
    <name evidence="6" type="primary">rplJ</name>
    <name evidence="7" type="ORF">ENS06_16130</name>
</gene>
<comment type="similarity">
    <text evidence="2 6">Belongs to the universal ribosomal protein uL10 family.</text>
</comment>
<dbReference type="InterPro" id="IPR043141">
    <property type="entry name" value="Ribosomal_uL10-like_sf"/>
</dbReference>
<dbReference type="InterPro" id="IPR001790">
    <property type="entry name" value="Ribosomal_uL10"/>
</dbReference>
<dbReference type="InterPro" id="IPR002363">
    <property type="entry name" value="Ribosomal_uL10_CS_bac"/>
</dbReference>
<dbReference type="GO" id="GO:0003735">
    <property type="term" value="F:structural constituent of ribosome"/>
    <property type="evidence" value="ECO:0007669"/>
    <property type="project" value="InterPro"/>
</dbReference>
<accession>A0A832A8Z2</accession>
<comment type="function">
    <text evidence="1 6">Forms part of the ribosomal stalk, playing a central role in the interaction of the ribosome with GTP-bound translation factors.</text>
</comment>
<dbReference type="PROSITE" id="PS01109">
    <property type="entry name" value="RIBOSOMAL_L10"/>
    <property type="match status" value="1"/>
</dbReference>
<evidence type="ECO:0000256" key="6">
    <source>
        <dbReference type="HAMAP-Rule" id="MF_00362"/>
    </source>
</evidence>
<evidence type="ECO:0000256" key="5">
    <source>
        <dbReference type="ARBA" id="ARBA00035202"/>
    </source>
</evidence>
<evidence type="ECO:0000256" key="2">
    <source>
        <dbReference type="ARBA" id="ARBA00008889"/>
    </source>
</evidence>
<dbReference type="GO" id="GO:0015934">
    <property type="term" value="C:large ribosomal subunit"/>
    <property type="evidence" value="ECO:0007669"/>
    <property type="project" value="InterPro"/>
</dbReference>
<dbReference type="Gene3D" id="3.30.70.1730">
    <property type="match status" value="1"/>
</dbReference>
<dbReference type="InterPro" id="IPR047865">
    <property type="entry name" value="Ribosomal_uL10_bac_type"/>
</dbReference>
<keyword evidence="6" id="KW-0699">rRNA-binding</keyword>
<proteinExistence type="inferred from homology"/>
<dbReference type="NCBIfam" id="NF000955">
    <property type="entry name" value="PRK00099.1-1"/>
    <property type="match status" value="1"/>
</dbReference>
<dbReference type="EMBL" id="DSTK01000043">
    <property type="protein sequence ID" value="HFK98840.1"/>
    <property type="molecule type" value="Genomic_DNA"/>
</dbReference>
<organism evidence="7">
    <name type="scientific">Desulfacinum infernum</name>
    <dbReference type="NCBI Taxonomy" id="35837"/>
    <lineage>
        <taxon>Bacteria</taxon>
        <taxon>Pseudomonadati</taxon>
        <taxon>Thermodesulfobacteriota</taxon>
        <taxon>Syntrophobacteria</taxon>
        <taxon>Syntrophobacterales</taxon>
        <taxon>Syntrophobacteraceae</taxon>
        <taxon>Desulfacinum</taxon>
    </lineage>
</organism>
<keyword evidence="3 6" id="KW-0689">Ribosomal protein</keyword>
<reference evidence="7" key="1">
    <citation type="journal article" date="2020" name="mSystems">
        <title>Genome- and Community-Level Interaction Insights into Carbon Utilization and Element Cycling Functions of Hydrothermarchaeota in Hydrothermal Sediment.</title>
        <authorList>
            <person name="Zhou Z."/>
            <person name="Liu Y."/>
            <person name="Xu W."/>
            <person name="Pan J."/>
            <person name="Luo Z.H."/>
            <person name="Li M."/>
        </authorList>
    </citation>
    <scope>NUCLEOTIDE SEQUENCE [LARGE SCALE GENOMIC DNA]</scope>
    <source>
        <strain evidence="7">SpSt-456</strain>
    </source>
</reference>
<evidence type="ECO:0000256" key="1">
    <source>
        <dbReference type="ARBA" id="ARBA00002633"/>
    </source>
</evidence>
<dbReference type="Pfam" id="PF00466">
    <property type="entry name" value="Ribosomal_L10"/>
    <property type="match status" value="1"/>
</dbReference>
<sequence>MDKVKKEQLVAELHEKLHRATAAILTDFQGLNVAQITTLRDSLAERGVEFKVVKNTLMRIAAKGTGAEVVEPLLKGTNAVAIAYDDPSVAAKILKAFGKQNDKFKVKGGVLGTQVLSVDDVLALAELPSREELLAKLLGTLHAVPTALVRVLSGVPRAFVGVLAAIQREKENA</sequence>
<dbReference type="Gene3D" id="6.10.250.290">
    <property type="match status" value="1"/>
</dbReference>